<evidence type="ECO:0000313" key="2">
    <source>
        <dbReference type="EMBL" id="OGF54886.1"/>
    </source>
</evidence>
<organism evidence="2 3">
    <name type="scientific">Fraserbacteria sp. (strain RBG_16_55_9)</name>
    <dbReference type="NCBI Taxonomy" id="1817864"/>
    <lineage>
        <taxon>Bacteria</taxon>
        <taxon>Candidatus Fraseribacteriota</taxon>
    </lineage>
</organism>
<evidence type="ECO:0000259" key="1">
    <source>
        <dbReference type="Pfam" id="PF01930"/>
    </source>
</evidence>
<sequence length="136" mass="15969">MEHTSELVELGQLVHESSYPRERKEIQIERIKIDFSGREGVIHEIKKGQSLEEAHRYQLLYYLYYLKQKGVTSIKGEIDYPKLRKKVSVELTPEAEHELKEVLKKIEGVLAQQQPPARIDKLSICKKCSYYDLCYT</sequence>
<dbReference type="Proteomes" id="UP000179157">
    <property type="component" value="Unassembled WGS sequence"/>
</dbReference>
<name>A0A1F5UUQ4_FRAXR</name>
<dbReference type="InterPro" id="IPR011604">
    <property type="entry name" value="PDDEXK-like_dom_sf"/>
</dbReference>
<gene>
    <name evidence="2" type="ORF">A2Z21_06365</name>
</gene>
<dbReference type="Gene3D" id="3.90.320.10">
    <property type="match status" value="1"/>
</dbReference>
<dbReference type="PANTHER" id="PTHR37168:SF1">
    <property type="entry name" value="CRISPR-ASSOCIATED EXONUCLEASE CAS4"/>
    <property type="match status" value="1"/>
</dbReference>
<dbReference type="AlphaFoldDB" id="A0A1F5UUQ4"/>
<accession>A0A1F5UUQ4</accession>
<protein>
    <submittedName>
        <fullName evidence="2">CRISPR-associated protein Cas4</fullName>
    </submittedName>
</protein>
<dbReference type="STRING" id="1817864.A2Z21_06365"/>
<dbReference type="PANTHER" id="PTHR37168">
    <property type="entry name" value="CRISPR-ASSOCIATED EXONUCLEASE CAS4"/>
    <property type="match status" value="1"/>
</dbReference>
<dbReference type="Pfam" id="PF01930">
    <property type="entry name" value="Cas_Cas4"/>
    <property type="match status" value="1"/>
</dbReference>
<proteinExistence type="predicted"/>
<dbReference type="EMBL" id="MFGX01000070">
    <property type="protein sequence ID" value="OGF54886.1"/>
    <property type="molecule type" value="Genomic_DNA"/>
</dbReference>
<dbReference type="InterPro" id="IPR022765">
    <property type="entry name" value="Dna2/Cas4_DUF83"/>
</dbReference>
<reference evidence="2 3" key="1">
    <citation type="journal article" date="2016" name="Nat. Commun.">
        <title>Thousands of microbial genomes shed light on interconnected biogeochemical processes in an aquifer system.</title>
        <authorList>
            <person name="Anantharaman K."/>
            <person name="Brown C.T."/>
            <person name="Hug L.A."/>
            <person name="Sharon I."/>
            <person name="Castelle C.J."/>
            <person name="Probst A.J."/>
            <person name="Thomas B.C."/>
            <person name="Singh A."/>
            <person name="Wilkins M.J."/>
            <person name="Karaoz U."/>
            <person name="Brodie E.L."/>
            <person name="Williams K.H."/>
            <person name="Hubbard S.S."/>
            <person name="Banfield J.F."/>
        </authorList>
    </citation>
    <scope>NUCLEOTIDE SEQUENCE [LARGE SCALE GENOMIC DNA]</scope>
    <source>
        <strain evidence="3">RBG_16_55_9</strain>
    </source>
</reference>
<feature type="domain" description="DUF83" evidence="1">
    <location>
        <begin position="1"/>
        <end position="135"/>
    </location>
</feature>
<evidence type="ECO:0000313" key="3">
    <source>
        <dbReference type="Proteomes" id="UP000179157"/>
    </source>
</evidence>
<comment type="caution">
    <text evidence="2">The sequence shown here is derived from an EMBL/GenBank/DDBJ whole genome shotgun (WGS) entry which is preliminary data.</text>
</comment>